<accession>A0A9N9HGK0</accession>
<evidence type="ECO:0000313" key="3">
    <source>
        <dbReference type="Proteomes" id="UP000789759"/>
    </source>
</evidence>
<comment type="similarity">
    <text evidence="1">Belongs to the EFR3 family.</text>
</comment>
<protein>
    <submittedName>
        <fullName evidence="2">5323_t:CDS:1</fullName>
    </submittedName>
</protein>
<dbReference type="InterPro" id="IPR039786">
    <property type="entry name" value="EFR3"/>
</dbReference>
<dbReference type="PANTHER" id="PTHR47766:SF1">
    <property type="entry name" value="PROTEIN EFR3"/>
    <property type="match status" value="1"/>
</dbReference>
<dbReference type="InterPro" id="IPR016024">
    <property type="entry name" value="ARM-type_fold"/>
</dbReference>
<dbReference type="Pfam" id="PF21072">
    <property type="entry name" value="EFR3"/>
    <property type="match status" value="1"/>
</dbReference>
<dbReference type="SUPFAM" id="SSF48371">
    <property type="entry name" value="ARM repeat"/>
    <property type="match status" value="1"/>
</dbReference>
<dbReference type="GO" id="GO:0072659">
    <property type="term" value="P:protein localization to plasma membrane"/>
    <property type="evidence" value="ECO:0007669"/>
    <property type="project" value="InterPro"/>
</dbReference>
<dbReference type="InterPro" id="IPR049150">
    <property type="entry name" value="EFR3_HEAT-like_rpt"/>
</dbReference>
<organism evidence="2 3">
    <name type="scientific">Cetraspora pellucida</name>
    <dbReference type="NCBI Taxonomy" id="1433469"/>
    <lineage>
        <taxon>Eukaryota</taxon>
        <taxon>Fungi</taxon>
        <taxon>Fungi incertae sedis</taxon>
        <taxon>Mucoromycota</taxon>
        <taxon>Glomeromycotina</taxon>
        <taxon>Glomeromycetes</taxon>
        <taxon>Diversisporales</taxon>
        <taxon>Gigasporaceae</taxon>
        <taxon>Cetraspora</taxon>
    </lineage>
</organism>
<reference evidence="2" key="1">
    <citation type="submission" date="2021-06" db="EMBL/GenBank/DDBJ databases">
        <authorList>
            <person name="Kallberg Y."/>
            <person name="Tangrot J."/>
            <person name="Rosling A."/>
        </authorList>
    </citation>
    <scope>NUCLEOTIDE SEQUENCE</scope>
    <source>
        <strain evidence="2">FL966</strain>
    </source>
</reference>
<dbReference type="AlphaFoldDB" id="A0A9N9HGK0"/>
<gene>
    <name evidence="2" type="ORF">CPELLU_LOCUS10416</name>
</gene>
<proteinExistence type="inferred from homology"/>
<dbReference type="EMBL" id="CAJVQA010008573">
    <property type="protein sequence ID" value="CAG8673878.1"/>
    <property type="molecule type" value="Genomic_DNA"/>
</dbReference>
<dbReference type="Proteomes" id="UP000789759">
    <property type="component" value="Unassembled WGS sequence"/>
</dbReference>
<evidence type="ECO:0000256" key="1">
    <source>
        <dbReference type="ARBA" id="ARBA00010216"/>
    </source>
</evidence>
<dbReference type="PANTHER" id="PTHR47766">
    <property type="entry name" value="PROTEIN EFR3"/>
    <property type="match status" value="1"/>
</dbReference>
<keyword evidence="3" id="KW-1185">Reference proteome</keyword>
<name>A0A9N9HGK0_9GLOM</name>
<sequence>MACAGVCKGWAKHATLINNCYPINSGETGPRSSELSYLLFYANSKPAKLTKCGVYLEKRVITDVKKRRKQDTEVSLQIIKALLEACHKNLNLFSKNIVKIITASLSTSDIDLVACATSVFITFCKYYDGSTLGVDTEFTEIYEGLIELLAKYATIKESDSNDERRCRFIGIHALQSAITSDALHSTSAKVQLQHIVPAILYNLIDDLNRLETLQNADHELVNSDSTGRLRRFSANITTISVEDNTNLAYNCLKQLFTMSNPSYINYSLGSVFNFLEDTAMWTQSNFIISLASTILSSLKQLEALPTGSSPTPKKVSLVKILSFILSGDTPLVGFSILEVLDCLLRLLLSSLKNSDGINDDDNITDSNESDLLICQQLTSCIGGLATHIYYANQISDIIEYIIQRLRINPEPIDQSQQGSSHSSIIEGYPLSELRKTLLKCLDIVVRTNKESEIRHSEITRCEVPVEVFHSSIDLCMDEDLGVRIAYAQVLARFLDNGNMPRELKEVDSTQLTYFNKPAIYFLNSLHVSLYQYAMLKNSQPADHVALLSLLRALLVRFRADQIIRGVPVVFKLQSEAKDESLESFAQQRALASVILLYFRDIASVLDIPKLHEYIDGVQAERMDKRQWSTYINAISSENNINDTNLLKSFEEEVLDENNCTLQPVDFWLDRQTIVSMLCQHKELIDIGGKDLEVRLMTEWKPEEGFESVKQEGYRIRSSRILENDRPRITITSFTTLEDSSGDLPKASIKVENLKDALANNDLSEHDTSVASDIESSNTFMGERKKKIKNDNKKSDINAFLHSLGTKNASSTTSLVNPPYRT</sequence>
<dbReference type="OrthoDB" id="19232at2759"/>
<comment type="caution">
    <text evidence="2">The sequence shown here is derived from an EMBL/GenBank/DDBJ whole genome shotgun (WGS) entry which is preliminary data.</text>
</comment>
<evidence type="ECO:0000313" key="2">
    <source>
        <dbReference type="EMBL" id="CAG8673878.1"/>
    </source>
</evidence>